<accession>C8RZD1</accession>
<gene>
    <name evidence="4" type="ORF">Rsw2DRAFT_1159</name>
</gene>
<dbReference type="Proteomes" id="UP000010121">
    <property type="component" value="Unassembled WGS sequence"/>
</dbReference>
<reference evidence="4 5" key="1">
    <citation type="submission" date="2009-08" db="EMBL/GenBank/DDBJ databases">
        <title>The draft genome of Rhodobacter sp. SW2.</title>
        <authorList>
            <consortium name="US DOE Joint Genome Institute (JGI-PGF)"/>
            <person name="Lucas S."/>
            <person name="Copeland A."/>
            <person name="Lapidus A."/>
            <person name="Glavina del Rio T."/>
            <person name="Tice H."/>
            <person name="Bruce D."/>
            <person name="Goodwin L."/>
            <person name="Pitluck S."/>
            <person name="Larimer F."/>
            <person name="Land M.L."/>
            <person name="Hauser L."/>
            <person name="Emerson D."/>
        </authorList>
    </citation>
    <scope>NUCLEOTIDE SEQUENCE [LARGE SCALE GENOMIC DNA]</scope>
    <source>
        <strain evidence="4 5">SW2</strain>
    </source>
</reference>
<dbReference type="PANTHER" id="PTHR34819">
    <property type="entry name" value="LARGE CYSTEINE-RICH PERIPLASMIC PROTEIN OMCB"/>
    <property type="match status" value="1"/>
</dbReference>
<sequence length="800" mass="81758">MQPAPGIVLLKSLSSVVDTTGDGLIGAGDTARYGFAVTNTGNVALAGVTVSDPLVSVSGGPVSLAIGQTDSTSFTAAYVLTQADVDRGYVQNTATTTGRAVTSSGSDILDGSGNPVTTSDTSDTGTAPDGTPVAAPATTESPDGTGATDADPTNDPTVALLEPAPQITLIKRLTGSVDVNGNGYLDQGDTLNYAFEVTNTGNVVLGDVRVTDPLVTVAGGPISLAIGATDSTSFTASYTVTAADVVRSYVENTAEVTGMAVTAAGDPILDGSGNPVTVTDTSDTGTNPDGSPVTDPGSTETPDGTGVTDDDPANDPTVTIVGRPEIHLDIAIADITDTNGNGIIDAGDVIIYTFTVTNTGEVALSDANMDPASLSLPMPGLTCTPISLAVGETQTLVCTGNTYTITLADVAAETVTLTGTATGVSPVGLVVSDDDAVVSPVMGLGGLTITKVVDRGLVSPGEVVTYTITVTNTSATLTSVTDVVDVLPQGFVYQIGTATVAGVATEPVTGGRTLTWEGVSLAPGGSAAVVLEVLVAGSAGPGDHDNVARGVSPLTGQPVTPDAVATVRVAVEPVFDCSTVIGRVFDDLNQDGYYNGEPKEDRAALTDQTYGAGKWGALEEPQREKGLPAVRLIAPNGLAITTDVHGRFSVPCAALPADIGSNFMLKLDTRTLPSGYRLTTENPRVVRVTPGMITKMNFGATISRIVRVDLSGKAFGTGDDAKKPRPELIAALEQMVAKIADTPAMLRLSYQLVAGESEALARQRMKAVERVLRKLWPANGRYQLNVETVIQRRSSKTVNE</sequence>
<feature type="domain" description="DUF7507" evidence="3">
    <location>
        <begin position="164"/>
        <end position="262"/>
    </location>
</feature>
<dbReference type="eggNOG" id="COG4932">
    <property type="taxonomic scope" value="Bacteria"/>
</dbReference>
<dbReference type="InterPro" id="IPR051172">
    <property type="entry name" value="Chlamydia_OmcB"/>
</dbReference>
<feature type="domain" description="DUF7507" evidence="3">
    <location>
        <begin position="341"/>
        <end position="433"/>
    </location>
</feature>
<dbReference type="eggNOG" id="COG1361">
    <property type="taxonomic scope" value="Bacteria"/>
</dbReference>
<evidence type="ECO:0000259" key="2">
    <source>
        <dbReference type="Pfam" id="PF01345"/>
    </source>
</evidence>
<dbReference type="PANTHER" id="PTHR34819:SF3">
    <property type="entry name" value="CELL SURFACE PROTEIN"/>
    <property type="match status" value="1"/>
</dbReference>
<protein>
    <submittedName>
        <fullName evidence="4">Conserved repeat domain protein</fullName>
    </submittedName>
</protein>
<evidence type="ECO:0000313" key="5">
    <source>
        <dbReference type="Proteomes" id="UP000010121"/>
    </source>
</evidence>
<feature type="region of interest" description="Disordered" evidence="1">
    <location>
        <begin position="99"/>
        <end position="157"/>
    </location>
</feature>
<dbReference type="InterPro" id="IPR018247">
    <property type="entry name" value="EF_Hand_1_Ca_BS"/>
</dbReference>
<feature type="domain" description="DUF7507" evidence="3">
    <location>
        <begin position="5"/>
        <end position="102"/>
    </location>
</feature>
<evidence type="ECO:0000313" key="4">
    <source>
        <dbReference type="EMBL" id="EEW26088.1"/>
    </source>
</evidence>
<dbReference type="EMBL" id="ACYY01000005">
    <property type="protein sequence ID" value="EEW26088.1"/>
    <property type="molecule type" value="Genomic_DNA"/>
</dbReference>
<dbReference type="InterPro" id="IPR055354">
    <property type="entry name" value="DUF7507"/>
</dbReference>
<dbReference type="InterPro" id="IPR047589">
    <property type="entry name" value="DUF11_rpt"/>
</dbReference>
<feature type="region of interest" description="Disordered" evidence="1">
    <location>
        <begin position="264"/>
        <end position="317"/>
    </location>
</feature>
<dbReference type="AlphaFoldDB" id="C8RZD1"/>
<keyword evidence="5" id="KW-1185">Reference proteome</keyword>
<dbReference type="InterPro" id="IPR001434">
    <property type="entry name" value="OmcB-like_DUF11"/>
</dbReference>
<dbReference type="NCBIfam" id="TIGR01451">
    <property type="entry name" value="B_ant_repeat"/>
    <property type="match status" value="2"/>
</dbReference>
<evidence type="ECO:0000259" key="3">
    <source>
        <dbReference type="Pfam" id="PF24346"/>
    </source>
</evidence>
<feature type="compositionally biased region" description="Polar residues" evidence="1">
    <location>
        <begin position="274"/>
        <end position="289"/>
    </location>
</feature>
<organism evidence="4 5">
    <name type="scientific">Rhodobacter ferrooxidans</name>
    <dbReference type="NCBI Taxonomy" id="371731"/>
    <lineage>
        <taxon>Bacteria</taxon>
        <taxon>Pseudomonadati</taxon>
        <taxon>Pseudomonadota</taxon>
        <taxon>Alphaproteobacteria</taxon>
        <taxon>Rhodobacterales</taxon>
        <taxon>Rhodobacter group</taxon>
        <taxon>Rhodobacter</taxon>
    </lineage>
</organism>
<dbReference type="Pfam" id="PF01345">
    <property type="entry name" value="DUF11"/>
    <property type="match status" value="1"/>
</dbReference>
<feature type="compositionally biased region" description="Polar residues" evidence="1">
    <location>
        <begin position="114"/>
        <end position="125"/>
    </location>
</feature>
<name>C8RZD1_9RHOB</name>
<proteinExistence type="predicted"/>
<feature type="domain" description="DUF11" evidence="2">
    <location>
        <begin position="447"/>
        <end position="550"/>
    </location>
</feature>
<comment type="caution">
    <text evidence="4">The sequence shown here is derived from an EMBL/GenBank/DDBJ whole genome shotgun (WGS) entry which is preliminary data.</text>
</comment>
<dbReference type="Pfam" id="PF24346">
    <property type="entry name" value="DUF7507"/>
    <property type="match status" value="3"/>
</dbReference>
<evidence type="ECO:0000256" key="1">
    <source>
        <dbReference type="SAM" id="MobiDB-lite"/>
    </source>
</evidence>
<dbReference type="PROSITE" id="PS00018">
    <property type="entry name" value="EF_HAND_1"/>
    <property type="match status" value="1"/>
</dbReference>
<dbReference type="STRING" id="371731.Rsw2DRAFT_1159"/>